<evidence type="ECO:0000259" key="3">
    <source>
        <dbReference type="PROSITE" id="PS50222"/>
    </source>
</evidence>
<dbReference type="STRING" id="328815.ENSMVIP00005016419"/>
<proteinExistence type="predicted"/>
<dbReference type="EMBL" id="KL671111">
    <property type="protein sequence ID" value="KFW81321.1"/>
    <property type="molecule type" value="Genomic_DNA"/>
</dbReference>
<dbReference type="InterPro" id="IPR011992">
    <property type="entry name" value="EF-hand-dom_pair"/>
</dbReference>
<sequence length="424" mass="47213">RGDYLRCCKFCYPLCAFVILAACVVACVGLVWMQVALKEDLDAIKEKFRTMESNQKTSFQEIPKLNEDLVQNQKQLEQIETGELGLNKIWINITEISKQVSLLTSTVNHLKNNIKSAADLISLPLTVEKLQKVSTVNVAITKCILCLHFPPLLCQGLRETRQKIAKSWMFSSVSVQSQPCRVLPRLSKLTRAGFVFQESQALHAALEELNNTVVVYQKLNDIRLLNVDSAIGNLSRKVTLLENSPLVGNNLDKRENLSTSVVTIKEGADVAVVNYITHFYNFMFILAGTRDSQVSKLREKLQLISALTGKPENDRPIETTKNVESSPSTTAKPTDLSRLTSRSADDNTESNGQLSHLSLPGISSIEDLQNLFEKAPEDADGKLSYEDLQKLLGSTAQESQSFKKFDTDGDEKYTLKELRSALGV</sequence>
<dbReference type="AlphaFoldDB" id="A0A093PY22"/>
<evidence type="ECO:0000313" key="5">
    <source>
        <dbReference type="Proteomes" id="UP000053258"/>
    </source>
</evidence>
<name>A0A093PY22_9PASS</name>
<dbReference type="InterPro" id="IPR042352">
    <property type="entry name" value="EFCAB14"/>
</dbReference>
<feature type="non-terminal residue" evidence="4">
    <location>
        <position position="1"/>
    </location>
</feature>
<dbReference type="PANTHER" id="PTHR15717">
    <property type="entry name" value="PROTEIN KIAA0494"/>
    <property type="match status" value="1"/>
</dbReference>
<dbReference type="PROSITE" id="PS50222">
    <property type="entry name" value="EF_HAND_2"/>
    <property type="match status" value="1"/>
</dbReference>
<organism evidence="4 5">
    <name type="scientific">Manacus vitellinus</name>
    <name type="common">golden-collared manakin</name>
    <dbReference type="NCBI Taxonomy" id="328815"/>
    <lineage>
        <taxon>Eukaryota</taxon>
        <taxon>Metazoa</taxon>
        <taxon>Chordata</taxon>
        <taxon>Craniata</taxon>
        <taxon>Vertebrata</taxon>
        <taxon>Euteleostomi</taxon>
        <taxon>Archelosauria</taxon>
        <taxon>Archosauria</taxon>
        <taxon>Dinosauria</taxon>
        <taxon>Saurischia</taxon>
        <taxon>Theropoda</taxon>
        <taxon>Coelurosauria</taxon>
        <taxon>Aves</taxon>
        <taxon>Neognathae</taxon>
        <taxon>Neoaves</taxon>
        <taxon>Telluraves</taxon>
        <taxon>Australaves</taxon>
        <taxon>Passeriformes</taxon>
        <taxon>Pipridae</taxon>
        <taxon>Manacus</taxon>
    </lineage>
</organism>
<feature type="domain" description="EF-hand" evidence="3">
    <location>
        <begin position="363"/>
        <end position="398"/>
    </location>
</feature>
<feature type="non-terminal residue" evidence="4">
    <location>
        <position position="424"/>
    </location>
</feature>
<evidence type="ECO:0000256" key="2">
    <source>
        <dbReference type="SAM" id="Phobius"/>
    </source>
</evidence>
<evidence type="ECO:0000256" key="1">
    <source>
        <dbReference type="SAM" id="MobiDB-lite"/>
    </source>
</evidence>
<protein>
    <submittedName>
        <fullName evidence="4">EF-hand calcium-binding domain-containing protein 14</fullName>
    </submittedName>
</protein>
<keyword evidence="5" id="KW-1185">Reference proteome</keyword>
<dbReference type="SUPFAM" id="SSF47473">
    <property type="entry name" value="EF-hand"/>
    <property type="match status" value="1"/>
</dbReference>
<dbReference type="OrthoDB" id="10009315at2759"/>
<dbReference type="Proteomes" id="UP000053258">
    <property type="component" value="Unassembled WGS sequence"/>
</dbReference>
<dbReference type="PANTHER" id="PTHR15717:SF2">
    <property type="entry name" value="EF-HAND CALCIUM-BINDING DOMAIN-CONTAINING PROTEIN 14"/>
    <property type="match status" value="1"/>
</dbReference>
<keyword evidence="2" id="KW-1133">Transmembrane helix</keyword>
<dbReference type="Gene3D" id="1.10.238.10">
    <property type="entry name" value="EF-hand"/>
    <property type="match status" value="1"/>
</dbReference>
<evidence type="ECO:0000313" key="4">
    <source>
        <dbReference type="EMBL" id="KFW81321.1"/>
    </source>
</evidence>
<gene>
    <name evidence="4" type="ORF">N305_09857</name>
</gene>
<feature type="compositionally biased region" description="Polar residues" evidence="1">
    <location>
        <begin position="319"/>
        <end position="342"/>
    </location>
</feature>
<dbReference type="GO" id="GO:0005509">
    <property type="term" value="F:calcium ion binding"/>
    <property type="evidence" value="ECO:0007669"/>
    <property type="project" value="InterPro"/>
</dbReference>
<accession>A0A093PY22</accession>
<keyword evidence="2" id="KW-0472">Membrane</keyword>
<feature type="region of interest" description="Disordered" evidence="1">
    <location>
        <begin position="310"/>
        <end position="358"/>
    </location>
</feature>
<reference evidence="4 5" key="1">
    <citation type="submission" date="2014-06" db="EMBL/GenBank/DDBJ databases">
        <title>Genome evolution of avian class.</title>
        <authorList>
            <person name="Zhang G."/>
            <person name="Li C."/>
        </authorList>
    </citation>
    <scope>NUCLEOTIDE SEQUENCE [LARGE SCALE GENOMIC DNA]</scope>
    <source>
        <strain evidence="4">BGI_N305</strain>
    </source>
</reference>
<dbReference type="InterPro" id="IPR002048">
    <property type="entry name" value="EF_hand_dom"/>
</dbReference>
<keyword evidence="2" id="KW-0812">Transmembrane</keyword>
<feature type="transmembrane region" description="Helical" evidence="2">
    <location>
        <begin position="12"/>
        <end position="33"/>
    </location>
</feature>